<evidence type="ECO:0000256" key="5">
    <source>
        <dbReference type="ARBA" id="ARBA00007383"/>
    </source>
</evidence>
<evidence type="ECO:0000313" key="16">
    <source>
        <dbReference type="EMBL" id="NYI67747.1"/>
    </source>
</evidence>
<evidence type="ECO:0000256" key="1">
    <source>
        <dbReference type="ARBA" id="ARBA00000077"/>
    </source>
</evidence>
<evidence type="ECO:0000256" key="6">
    <source>
        <dbReference type="ARBA" id="ARBA00022490"/>
    </source>
</evidence>
<dbReference type="CDD" id="cd07182">
    <property type="entry name" value="RNase_HII_bacteria_HII_like"/>
    <property type="match status" value="1"/>
</dbReference>
<evidence type="ECO:0000256" key="3">
    <source>
        <dbReference type="ARBA" id="ARBA00004065"/>
    </source>
</evidence>
<comment type="function">
    <text evidence="3 13">Endonuclease that specifically degrades the RNA of RNA-DNA hybrids.</text>
</comment>
<evidence type="ECO:0000256" key="4">
    <source>
        <dbReference type="ARBA" id="ARBA00004496"/>
    </source>
</evidence>
<dbReference type="AlphaFoldDB" id="A0A7Z0IHR5"/>
<keyword evidence="10 12" id="KW-0378">Hydrolase</keyword>
<feature type="binding site" evidence="12">
    <location>
        <position position="27"/>
    </location>
    <ligand>
        <name>a divalent metal cation</name>
        <dbReference type="ChEBI" id="CHEBI:60240"/>
    </ligand>
</feature>
<comment type="subcellular location">
    <subcellularLocation>
        <location evidence="4">Cytoplasm</location>
    </subcellularLocation>
</comment>
<name>A0A7Z0IHR5_9MICO</name>
<dbReference type="GO" id="GO:0004523">
    <property type="term" value="F:RNA-DNA hybrid ribonuclease activity"/>
    <property type="evidence" value="ECO:0007669"/>
    <property type="project" value="UniProtKB-UniRule"/>
</dbReference>
<feature type="binding site" evidence="12">
    <location>
        <position position="121"/>
    </location>
    <ligand>
        <name>a divalent metal cation</name>
        <dbReference type="ChEBI" id="CHEBI:60240"/>
    </ligand>
</feature>
<comment type="caution">
    <text evidence="16">The sequence shown here is derived from an EMBL/GenBank/DDBJ whole genome shotgun (WGS) entry which is preliminary data.</text>
</comment>
<dbReference type="GO" id="GO:0006298">
    <property type="term" value="P:mismatch repair"/>
    <property type="evidence" value="ECO:0007669"/>
    <property type="project" value="TreeGrafter"/>
</dbReference>
<dbReference type="GO" id="GO:0003723">
    <property type="term" value="F:RNA binding"/>
    <property type="evidence" value="ECO:0007669"/>
    <property type="project" value="UniProtKB-UniRule"/>
</dbReference>
<dbReference type="Pfam" id="PF01351">
    <property type="entry name" value="RNase_HII"/>
    <property type="match status" value="1"/>
</dbReference>
<comment type="cofactor">
    <cofactor evidence="2">
        <name>Mg(2+)</name>
        <dbReference type="ChEBI" id="CHEBI:18420"/>
    </cofactor>
</comment>
<keyword evidence="7 12" id="KW-0540">Nuclease</keyword>
<evidence type="ECO:0000256" key="14">
    <source>
        <dbReference type="SAM" id="MobiDB-lite"/>
    </source>
</evidence>
<keyword evidence="9 12" id="KW-0255">Endonuclease</keyword>
<dbReference type="GO" id="GO:0043137">
    <property type="term" value="P:DNA replication, removal of RNA primer"/>
    <property type="evidence" value="ECO:0007669"/>
    <property type="project" value="TreeGrafter"/>
</dbReference>
<keyword evidence="17" id="KW-1185">Reference proteome</keyword>
<evidence type="ECO:0000256" key="8">
    <source>
        <dbReference type="ARBA" id="ARBA00022723"/>
    </source>
</evidence>
<evidence type="ECO:0000256" key="12">
    <source>
        <dbReference type="PROSITE-ProRule" id="PRU01319"/>
    </source>
</evidence>
<dbReference type="Gene3D" id="3.30.420.10">
    <property type="entry name" value="Ribonuclease H-like superfamily/Ribonuclease H"/>
    <property type="match status" value="1"/>
</dbReference>
<evidence type="ECO:0000256" key="13">
    <source>
        <dbReference type="RuleBase" id="RU003515"/>
    </source>
</evidence>
<keyword evidence="6" id="KW-0963">Cytoplasm</keyword>
<evidence type="ECO:0000259" key="15">
    <source>
        <dbReference type="PROSITE" id="PS51975"/>
    </source>
</evidence>
<dbReference type="RefSeq" id="WP_179427934.1">
    <property type="nucleotide sequence ID" value="NZ_JACBZP010000001.1"/>
</dbReference>
<dbReference type="Proteomes" id="UP000539111">
    <property type="component" value="Unassembled WGS sequence"/>
</dbReference>
<dbReference type="InterPro" id="IPR022898">
    <property type="entry name" value="RNase_HII"/>
</dbReference>
<comment type="catalytic activity">
    <reaction evidence="1 12 13">
        <text>Endonucleolytic cleavage to 5'-phosphomonoester.</text>
        <dbReference type="EC" id="3.1.26.4"/>
    </reaction>
</comment>
<gene>
    <name evidence="16" type="ORF">BJY26_002053</name>
</gene>
<evidence type="ECO:0000313" key="17">
    <source>
        <dbReference type="Proteomes" id="UP000539111"/>
    </source>
</evidence>
<dbReference type="PROSITE" id="PS51975">
    <property type="entry name" value="RNASE_H_2"/>
    <property type="match status" value="1"/>
</dbReference>
<reference evidence="16 17" key="1">
    <citation type="submission" date="2020-07" db="EMBL/GenBank/DDBJ databases">
        <title>Sequencing the genomes of 1000 actinobacteria strains.</title>
        <authorList>
            <person name="Klenk H.-P."/>
        </authorList>
    </citation>
    <scope>NUCLEOTIDE SEQUENCE [LARGE SCALE GENOMIC DNA]</scope>
    <source>
        <strain evidence="16 17">DSM 26341</strain>
    </source>
</reference>
<proteinExistence type="inferred from homology"/>
<comment type="similarity">
    <text evidence="5 13">Belongs to the RNase HII family.</text>
</comment>
<organism evidence="16 17">
    <name type="scientific">Spelaeicoccus albus</name>
    <dbReference type="NCBI Taxonomy" id="1280376"/>
    <lineage>
        <taxon>Bacteria</taxon>
        <taxon>Bacillati</taxon>
        <taxon>Actinomycetota</taxon>
        <taxon>Actinomycetes</taxon>
        <taxon>Micrococcales</taxon>
        <taxon>Brevibacteriaceae</taxon>
        <taxon>Spelaeicoccus</taxon>
    </lineage>
</organism>
<dbReference type="InterPro" id="IPR012337">
    <property type="entry name" value="RNaseH-like_sf"/>
</dbReference>
<evidence type="ECO:0000256" key="9">
    <source>
        <dbReference type="ARBA" id="ARBA00022759"/>
    </source>
</evidence>
<dbReference type="SUPFAM" id="SSF53098">
    <property type="entry name" value="Ribonuclease H-like"/>
    <property type="match status" value="1"/>
</dbReference>
<evidence type="ECO:0000256" key="7">
    <source>
        <dbReference type="ARBA" id="ARBA00022722"/>
    </source>
</evidence>
<dbReference type="EMBL" id="JACBZP010000001">
    <property type="protein sequence ID" value="NYI67747.1"/>
    <property type="molecule type" value="Genomic_DNA"/>
</dbReference>
<dbReference type="PANTHER" id="PTHR10954">
    <property type="entry name" value="RIBONUCLEASE H2 SUBUNIT A"/>
    <property type="match status" value="1"/>
</dbReference>
<dbReference type="PANTHER" id="PTHR10954:SF18">
    <property type="entry name" value="RIBONUCLEASE HII"/>
    <property type="match status" value="1"/>
</dbReference>
<comment type="cofactor">
    <cofactor evidence="12">
        <name>Mn(2+)</name>
        <dbReference type="ChEBI" id="CHEBI:29035"/>
    </cofactor>
    <cofactor evidence="12">
        <name>Mg(2+)</name>
        <dbReference type="ChEBI" id="CHEBI:18420"/>
    </cofactor>
    <text evidence="12">Manganese or magnesium. Binds 1 divalent metal ion per monomer in the absence of substrate. May bind a second metal ion after substrate binding.</text>
</comment>
<dbReference type="EC" id="3.1.26.4" evidence="13"/>
<dbReference type="InterPro" id="IPR024567">
    <property type="entry name" value="RNase_HII/HIII_dom"/>
</dbReference>
<dbReference type="GO" id="GO:0046872">
    <property type="term" value="F:metal ion binding"/>
    <property type="evidence" value="ECO:0007669"/>
    <property type="project" value="UniProtKB-KW"/>
</dbReference>
<evidence type="ECO:0000256" key="11">
    <source>
        <dbReference type="ARBA" id="ARBA00023211"/>
    </source>
</evidence>
<feature type="region of interest" description="Disordered" evidence="14">
    <location>
        <begin position="222"/>
        <end position="241"/>
    </location>
</feature>
<dbReference type="GO" id="GO:0032299">
    <property type="term" value="C:ribonuclease H2 complex"/>
    <property type="evidence" value="ECO:0007669"/>
    <property type="project" value="TreeGrafter"/>
</dbReference>
<dbReference type="NCBIfam" id="NF000595">
    <property type="entry name" value="PRK00015.1-3"/>
    <property type="match status" value="1"/>
</dbReference>
<evidence type="ECO:0000256" key="10">
    <source>
        <dbReference type="ARBA" id="ARBA00022801"/>
    </source>
</evidence>
<dbReference type="GO" id="GO:0005737">
    <property type="term" value="C:cytoplasm"/>
    <property type="evidence" value="ECO:0007669"/>
    <property type="project" value="UniProtKB-SubCell"/>
</dbReference>
<sequence>MTGAQAPTLDVERELMRGGFRFIAGMDEVGRGALAGPVSVGVVMIDATCASVLPGVRDSKLLSAAQREALISDIEKWCVSSAVGHAGPADIDRMGITRALGLAGRRALAELDAVPDVVLLDGNADWLSGRGVQLGLAEAAESAGAADGDDGRLPPVRTRVKADLTSVTVGAASVLAKVCRDALMAGLAPEFPHFDWQLNKGYGTAAHRAMISRHGPCRHHRTSWRLPSSAGRDALPTAGEA</sequence>
<keyword evidence="11" id="KW-0464">Manganese</keyword>
<protein>
    <recommendedName>
        <fullName evidence="13">Ribonuclease</fullName>
        <ecNumber evidence="13">3.1.26.4</ecNumber>
    </recommendedName>
</protein>
<dbReference type="InterPro" id="IPR036397">
    <property type="entry name" value="RNaseH_sf"/>
</dbReference>
<feature type="binding site" evidence="12">
    <location>
        <position position="28"/>
    </location>
    <ligand>
        <name>a divalent metal cation</name>
        <dbReference type="ChEBI" id="CHEBI:60240"/>
    </ligand>
</feature>
<feature type="domain" description="RNase H type-2" evidence="15">
    <location>
        <begin position="21"/>
        <end position="236"/>
    </location>
</feature>
<dbReference type="InterPro" id="IPR001352">
    <property type="entry name" value="RNase_HII/HIII"/>
</dbReference>
<accession>A0A7Z0IHR5</accession>
<keyword evidence="8 12" id="KW-0479">Metal-binding</keyword>
<evidence type="ECO:0000256" key="2">
    <source>
        <dbReference type="ARBA" id="ARBA00001946"/>
    </source>
</evidence>